<proteinExistence type="predicted"/>
<feature type="compositionally biased region" description="Polar residues" evidence="4">
    <location>
        <begin position="205"/>
        <end position="216"/>
    </location>
</feature>
<feature type="domain" description="ABC transporter" evidence="5">
    <location>
        <begin position="268"/>
        <end position="456"/>
    </location>
</feature>
<organism evidence="6 7">
    <name type="scientific">Leptonema illini</name>
    <dbReference type="NCBI Taxonomy" id="183"/>
    <lineage>
        <taxon>Bacteria</taxon>
        <taxon>Pseudomonadati</taxon>
        <taxon>Spirochaetota</taxon>
        <taxon>Spirochaetia</taxon>
        <taxon>Leptospirales</taxon>
        <taxon>Leptospiraceae</taxon>
        <taxon>Leptonema</taxon>
    </lineage>
</organism>
<dbReference type="Proteomes" id="UP000460298">
    <property type="component" value="Unassembled WGS sequence"/>
</dbReference>
<dbReference type="InterPro" id="IPR003593">
    <property type="entry name" value="AAA+_ATPase"/>
</dbReference>
<dbReference type="SUPFAM" id="SSF52540">
    <property type="entry name" value="P-loop containing nucleoside triphosphate hydrolases"/>
    <property type="match status" value="2"/>
</dbReference>
<evidence type="ECO:0000256" key="4">
    <source>
        <dbReference type="SAM" id="MobiDB-lite"/>
    </source>
</evidence>
<feature type="compositionally biased region" description="Basic and acidic residues" evidence="4">
    <location>
        <begin position="176"/>
        <end position="188"/>
    </location>
</feature>
<feature type="compositionally biased region" description="Basic and acidic residues" evidence="4">
    <location>
        <begin position="240"/>
        <end position="252"/>
    </location>
</feature>
<reference evidence="6 7" key="1">
    <citation type="submission" date="2019-10" db="EMBL/GenBank/DDBJ databases">
        <title>Extracellular Electron Transfer in a Candidatus Methanoperedens spp. Enrichment Culture.</title>
        <authorList>
            <person name="Berger S."/>
            <person name="Rangel Shaw D."/>
            <person name="Berben T."/>
            <person name="In 'T Zandt M."/>
            <person name="Frank J."/>
            <person name="Reimann J."/>
            <person name="Jetten M.S.M."/>
            <person name="Welte C.U."/>
        </authorList>
    </citation>
    <scope>NUCLEOTIDE SEQUENCE [LARGE SCALE GENOMIC DNA]</scope>
    <source>
        <strain evidence="6">SB12</strain>
    </source>
</reference>
<dbReference type="GO" id="GO:0016887">
    <property type="term" value="F:ATP hydrolysis activity"/>
    <property type="evidence" value="ECO:0007669"/>
    <property type="project" value="InterPro"/>
</dbReference>
<dbReference type="PANTHER" id="PTHR19211:SF6">
    <property type="entry name" value="BLL7188 PROTEIN"/>
    <property type="match status" value="1"/>
</dbReference>
<dbReference type="InterPro" id="IPR017871">
    <property type="entry name" value="ABC_transporter-like_CS"/>
</dbReference>
<evidence type="ECO:0000313" key="7">
    <source>
        <dbReference type="Proteomes" id="UP000460298"/>
    </source>
</evidence>
<keyword evidence="1" id="KW-0677">Repeat</keyword>
<dbReference type="PRINTS" id="PR00364">
    <property type="entry name" value="DISEASERSIST"/>
</dbReference>
<keyword evidence="2" id="KW-0547">Nucleotide-binding</keyword>
<evidence type="ECO:0000313" key="6">
    <source>
        <dbReference type="EMBL" id="KAB2934380.1"/>
    </source>
</evidence>
<evidence type="ECO:0000256" key="2">
    <source>
        <dbReference type="ARBA" id="ARBA00022741"/>
    </source>
</evidence>
<dbReference type="InterPro" id="IPR027417">
    <property type="entry name" value="P-loop_NTPase"/>
</dbReference>
<evidence type="ECO:0000256" key="1">
    <source>
        <dbReference type="ARBA" id="ARBA00022737"/>
    </source>
</evidence>
<sequence length="456" mass="50584">MISFSSLSAGALFSNLHLSLVEGRLICLTGPNGAGKTTLLSLLKEEAQRRGLHCELLFQSDSDPFESDRQTFEQASAGELRAKRIEALMRAQPDLLLLDEPTNHLDTPSFRRLLALLRRFKGALLVVSHDRRLLREADRIAHLEAGRLEEYGGGWQLYQEQRRLEAEARLREAERLDRRAASAQRRLETSVARQVSRRNHAEAVNRTQKNPKSLVNMQRNRADHTKARLETHHKRLVHEAEASAAEAKERRLAQGRPLDLRPQGGSSLSSRPLITVQQLQLSRGNASSLSLTVRANSRIAVVGPCGSGKSTLAGAILFGRNIASGEIIGQARHPLLLDQQLSLLAPFSQSVVEFFTAHYQGPDARTLLAASGFPGEIQRRPVATLSGGERMRLALAMAFACKADLLLFDEPTNDLDQRAREELERALLAYKGALIVISHDMEFLEAIDIEEYVSLG</sequence>
<feature type="region of interest" description="Disordered" evidence="4">
    <location>
        <begin position="240"/>
        <end position="271"/>
    </location>
</feature>
<feature type="region of interest" description="Disordered" evidence="4">
    <location>
        <begin position="176"/>
        <end position="216"/>
    </location>
</feature>
<evidence type="ECO:0000256" key="3">
    <source>
        <dbReference type="ARBA" id="ARBA00022840"/>
    </source>
</evidence>
<dbReference type="PROSITE" id="PS00211">
    <property type="entry name" value="ABC_TRANSPORTER_1"/>
    <property type="match status" value="1"/>
</dbReference>
<dbReference type="Gene3D" id="3.40.50.300">
    <property type="entry name" value="P-loop containing nucleotide triphosphate hydrolases"/>
    <property type="match status" value="3"/>
</dbReference>
<evidence type="ECO:0000259" key="5">
    <source>
        <dbReference type="PROSITE" id="PS50893"/>
    </source>
</evidence>
<dbReference type="PROSITE" id="PS50893">
    <property type="entry name" value="ABC_TRANSPORTER_2"/>
    <property type="match status" value="1"/>
</dbReference>
<dbReference type="AlphaFoldDB" id="A0A833H3Z3"/>
<keyword evidence="3 6" id="KW-0067">ATP-binding</keyword>
<name>A0A833H3Z3_9LEPT</name>
<dbReference type="GO" id="GO:0005524">
    <property type="term" value="F:ATP binding"/>
    <property type="evidence" value="ECO:0007669"/>
    <property type="project" value="UniProtKB-KW"/>
</dbReference>
<protein>
    <submittedName>
        <fullName evidence="6">ABC-F family ATP-binding cassette domain-containing protein</fullName>
    </submittedName>
</protein>
<dbReference type="SMART" id="SM00382">
    <property type="entry name" value="AAA"/>
    <property type="match status" value="2"/>
</dbReference>
<dbReference type="EMBL" id="WBUI01000003">
    <property type="protein sequence ID" value="KAB2934380.1"/>
    <property type="molecule type" value="Genomic_DNA"/>
</dbReference>
<dbReference type="Pfam" id="PF00005">
    <property type="entry name" value="ABC_tran"/>
    <property type="match status" value="2"/>
</dbReference>
<accession>A0A833H3Z3</accession>
<dbReference type="PANTHER" id="PTHR19211">
    <property type="entry name" value="ATP-BINDING TRANSPORT PROTEIN-RELATED"/>
    <property type="match status" value="1"/>
</dbReference>
<comment type="caution">
    <text evidence="6">The sequence shown here is derived from an EMBL/GenBank/DDBJ whole genome shotgun (WGS) entry which is preliminary data.</text>
</comment>
<dbReference type="InterPro" id="IPR003439">
    <property type="entry name" value="ABC_transporter-like_ATP-bd"/>
</dbReference>
<gene>
    <name evidence="6" type="ORF">F9K24_04970</name>
</gene>
<dbReference type="InterPro" id="IPR050611">
    <property type="entry name" value="ABCF"/>
</dbReference>